<reference evidence="4" key="1">
    <citation type="journal article" date="2021" name="Microbiol. Resour. Announc.">
        <title>LGAAP: Leishmaniinae Genome Assembly and Annotation Pipeline.</title>
        <authorList>
            <person name="Almutairi H."/>
            <person name="Urbaniak M.D."/>
            <person name="Bates M.D."/>
            <person name="Jariyapan N."/>
            <person name="Kwakye-Nuako G."/>
            <person name="Thomaz-Soccol V."/>
            <person name="Al-Salem W.S."/>
            <person name="Dillon R.J."/>
            <person name="Bates P.A."/>
            <person name="Gatherer D."/>
        </authorList>
    </citation>
    <scope>NUCLEOTIDE SEQUENCE [LARGE SCALE GENOMIC DNA]</scope>
</reference>
<dbReference type="KEGG" id="lmat:92517660"/>
<name>A0A836H972_9TRYP</name>
<reference evidence="4" key="2">
    <citation type="journal article" date="2021" name="Sci. Data">
        <title>Chromosome-scale genome sequencing, assembly and annotation of six genomes from subfamily Leishmaniinae.</title>
        <authorList>
            <person name="Almutairi H."/>
            <person name="Urbaniak M.D."/>
            <person name="Bates M.D."/>
            <person name="Jariyapan N."/>
            <person name="Kwakye-Nuako G."/>
            <person name="Thomaz Soccol V."/>
            <person name="Al-Salem W.S."/>
            <person name="Dillon R.J."/>
            <person name="Bates P.A."/>
            <person name="Gatherer D."/>
        </authorList>
    </citation>
    <scope>NUCLEOTIDE SEQUENCE [LARGE SCALE GENOMIC DNA]</scope>
</reference>
<dbReference type="AlphaFoldDB" id="A0A836H972"/>
<gene>
    <name evidence="3" type="ORF">LSCM1_07792</name>
</gene>
<organism evidence="3 4">
    <name type="scientific">Leishmania martiniquensis</name>
    <dbReference type="NCBI Taxonomy" id="1580590"/>
    <lineage>
        <taxon>Eukaryota</taxon>
        <taxon>Discoba</taxon>
        <taxon>Euglenozoa</taxon>
        <taxon>Kinetoplastea</taxon>
        <taxon>Metakinetoplastina</taxon>
        <taxon>Trypanosomatida</taxon>
        <taxon>Trypanosomatidae</taxon>
        <taxon>Leishmaniinae</taxon>
        <taxon>Leishmania</taxon>
    </lineage>
</organism>
<accession>A0A836H972</accession>
<feature type="transmembrane region" description="Helical" evidence="2">
    <location>
        <begin position="37"/>
        <end position="55"/>
    </location>
</feature>
<keyword evidence="4" id="KW-1185">Reference proteome</keyword>
<dbReference type="GeneID" id="92517660"/>
<sequence>MSRLAEGLVDAPWGYSEPLIGGLKAVSRSLVEEGERISLLPIFLGVPAVLVMVAISRCIDRAHNRVRYASEYCDFDGNDYVTSSSDSSNSRSNSDDDAAEQGNRRLGRRPTIDEVVQAAQQLTDQETARLHRAISGRS</sequence>
<evidence type="ECO:0000313" key="3">
    <source>
        <dbReference type="EMBL" id="KAG5487119.1"/>
    </source>
</evidence>
<protein>
    <submittedName>
        <fullName evidence="3">Uncharacterized protein</fullName>
    </submittedName>
</protein>
<dbReference type="RefSeq" id="XP_067181353.1">
    <property type="nucleotide sequence ID" value="XM_067325148.1"/>
</dbReference>
<keyword evidence="2" id="KW-0472">Membrane</keyword>
<evidence type="ECO:0000256" key="2">
    <source>
        <dbReference type="SAM" id="Phobius"/>
    </source>
</evidence>
<dbReference type="OrthoDB" id="266331at2759"/>
<evidence type="ECO:0000313" key="4">
    <source>
        <dbReference type="Proteomes" id="UP000673552"/>
    </source>
</evidence>
<evidence type="ECO:0000256" key="1">
    <source>
        <dbReference type="SAM" id="MobiDB-lite"/>
    </source>
</evidence>
<dbReference type="Proteomes" id="UP000673552">
    <property type="component" value="Unassembled WGS sequence"/>
</dbReference>
<proteinExistence type="predicted"/>
<comment type="caution">
    <text evidence="3">The sequence shown here is derived from an EMBL/GenBank/DDBJ whole genome shotgun (WGS) entry which is preliminary data.</text>
</comment>
<dbReference type="EMBL" id="JAFEUZ010000005">
    <property type="protein sequence ID" value="KAG5487119.1"/>
    <property type="molecule type" value="Genomic_DNA"/>
</dbReference>
<keyword evidence="2" id="KW-0812">Transmembrane</keyword>
<keyword evidence="2" id="KW-1133">Transmembrane helix</keyword>
<feature type="compositionally biased region" description="Low complexity" evidence="1">
    <location>
        <begin position="83"/>
        <end position="92"/>
    </location>
</feature>
<feature type="region of interest" description="Disordered" evidence="1">
    <location>
        <begin position="80"/>
        <end position="111"/>
    </location>
</feature>